<keyword evidence="3" id="KW-0547">Nucleotide-binding</keyword>
<sequence length="322" mass="35946">MKIHLRNQPLFSLLLSVTIIASIDPTSAQNFSTTYVPADKSFLNCGVPTLSATPSIQDPSIPTVPYMTARIFKTPYTYTFPVIPGRKFVRLHFYPTDYAITNLNINFTVSLSFFNVSVGSYIFLDNFSALLNAQAINKHYFIKEFSVHISSNRLDLTFAPSKNNTFAFVNGIQIVSMPQIFGSSDPFNQPKIVGTTATLTINENTAFETVARLNSMPGSSTTWLHFCEIAYLVTKVNMRVFDIFINNMTAVQGLDVIAYTNGGGIGAPIYLDFIMYLRNTSINTSSSQDVWVALHPDIDSKPELYDAELNGLEIFKFVQDIR</sequence>
<protein>
    <submittedName>
        <fullName evidence="8">Receptor-like protein kinase FERONIA</fullName>
    </submittedName>
</protein>
<keyword evidence="6" id="KW-0732">Signal</keyword>
<evidence type="ECO:0000256" key="5">
    <source>
        <dbReference type="ARBA" id="ARBA00023180"/>
    </source>
</evidence>
<dbReference type="PANTHER" id="PTHR34590:SF5">
    <property type="entry name" value="OS04G0586500 PROTEIN"/>
    <property type="match status" value="1"/>
</dbReference>
<gene>
    <name evidence="8" type="primary">FER</name>
    <name evidence="8" type="ORF">QJS10_CPB21g01815</name>
</gene>
<accession>A0AAV9C5H9</accession>
<feature type="domain" description="Malectin-like" evidence="7">
    <location>
        <begin position="184"/>
        <end position="316"/>
    </location>
</feature>
<evidence type="ECO:0000256" key="2">
    <source>
        <dbReference type="ARBA" id="ARBA00022679"/>
    </source>
</evidence>
<reference evidence="8" key="2">
    <citation type="submission" date="2023-06" db="EMBL/GenBank/DDBJ databases">
        <authorList>
            <person name="Ma L."/>
            <person name="Liu K.-W."/>
            <person name="Li Z."/>
            <person name="Hsiao Y.-Y."/>
            <person name="Qi Y."/>
            <person name="Fu T."/>
            <person name="Tang G."/>
            <person name="Zhang D."/>
            <person name="Sun W.-H."/>
            <person name="Liu D.-K."/>
            <person name="Li Y."/>
            <person name="Chen G.-Z."/>
            <person name="Liu X.-D."/>
            <person name="Liao X.-Y."/>
            <person name="Jiang Y.-T."/>
            <person name="Yu X."/>
            <person name="Hao Y."/>
            <person name="Huang J."/>
            <person name="Zhao X.-W."/>
            <person name="Ke S."/>
            <person name="Chen Y.-Y."/>
            <person name="Wu W.-L."/>
            <person name="Hsu J.-L."/>
            <person name="Lin Y.-F."/>
            <person name="Huang M.-D."/>
            <person name="Li C.-Y."/>
            <person name="Huang L."/>
            <person name="Wang Z.-W."/>
            <person name="Zhao X."/>
            <person name="Zhong W.-Y."/>
            <person name="Peng D.-H."/>
            <person name="Ahmad S."/>
            <person name="Lan S."/>
            <person name="Zhang J.-S."/>
            <person name="Tsai W.-C."/>
            <person name="Van De Peer Y."/>
            <person name="Liu Z.-J."/>
        </authorList>
    </citation>
    <scope>NUCLEOTIDE SEQUENCE</scope>
    <source>
        <strain evidence="8">CP</strain>
        <tissue evidence="8">Leaves</tissue>
    </source>
</reference>
<keyword evidence="2" id="KW-0808">Transferase</keyword>
<dbReference type="Pfam" id="PF12819">
    <property type="entry name" value="Malectin_like"/>
    <property type="match status" value="1"/>
</dbReference>
<dbReference type="FunFam" id="2.60.120.430:FF:000003">
    <property type="entry name" value="FERONIA receptor-like kinase"/>
    <property type="match status" value="1"/>
</dbReference>
<keyword evidence="8" id="KW-0675">Receptor</keyword>
<dbReference type="AlphaFoldDB" id="A0AAV9C5H9"/>
<proteinExistence type="predicted"/>
<evidence type="ECO:0000256" key="4">
    <source>
        <dbReference type="ARBA" id="ARBA00022840"/>
    </source>
</evidence>
<evidence type="ECO:0000256" key="6">
    <source>
        <dbReference type="SAM" id="SignalP"/>
    </source>
</evidence>
<feature type="chain" id="PRO_5043978801" evidence="6">
    <location>
        <begin position="29"/>
        <end position="322"/>
    </location>
</feature>
<evidence type="ECO:0000256" key="1">
    <source>
        <dbReference type="ARBA" id="ARBA00004479"/>
    </source>
</evidence>
<keyword evidence="4" id="KW-0067">ATP-binding</keyword>
<evidence type="ECO:0000313" key="8">
    <source>
        <dbReference type="EMBL" id="KAK1284368.1"/>
    </source>
</evidence>
<name>A0AAV9C5H9_ACOCL</name>
<dbReference type="Proteomes" id="UP001180020">
    <property type="component" value="Unassembled WGS sequence"/>
</dbReference>
<dbReference type="InterPro" id="IPR045272">
    <property type="entry name" value="ANXUR1/2-like"/>
</dbReference>
<evidence type="ECO:0000256" key="3">
    <source>
        <dbReference type="ARBA" id="ARBA00022741"/>
    </source>
</evidence>
<dbReference type="Gene3D" id="2.60.120.430">
    <property type="entry name" value="Galactose-binding lectin"/>
    <property type="match status" value="2"/>
</dbReference>
<dbReference type="InterPro" id="IPR024788">
    <property type="entry name" value="Malectin-like_Carb-bd_dom"/>
</dbReference>
<keyword evidence="8" id="KW-0418">Kinase</keyword>
<organism evidence="8 9">
    <name type="scientific">Acorus calamus</name>
    <name type="common">Sweet flag</name>
    <dbReference type="NCBI Taxonomy" id="4465"/>
    <lineage>
        <taxon>Eukaryota</taxon>
        <taxon>Viridiplantae</taxon>
        <taxon>Streptophyta</taxon>
        <taxon>Embryophyta</taxon>
        <taxon>Tracheophyta</taxon>
        <taxon>Spermatophyta</taxon>
        <taxon>Magnoliopsida</taxon>
        <taxon>Liliopsida</taxon>
        <taxon>Acoraceae</taxon>
        <taxon>Acorus</taxon>
    </lineage>
</organism>
<dbReference type="GO" id="GO:0005524">
    <property type="term" value="F:ATP binding"/>
    <property type="evidence" value="ECO:0007669"/>
    <property type="project" value="UniProtKB-KW"/>
</dbReference>
<dbReference type="EMBL" id="JAUJYO010000021">
    <property type="protein sequence ID" value="KAK1284368.1"/>
    <property type="molecule type" value="Genomic_DNA"/>
</dbReference>
<feature type="signal peptide" evidence="6">
    <location>
        <begin position="1"/>
        <end position="28"/>
    </location>
</feature>
<comment type="caution">
    <text evidence="8">The sequence shown here is derived from an EMBL/GenBank/DDBJ whole genome shotgun (WGS) entry which is preliminary data.</text>
</comment>
<dbReference type="GO" id="GO:0004714">
    <property type="term" value="F:transmembrane receptor protein tyrosine kinase activity"/>
    <property type="evidence" value="ECO:0007669"/>
    <property type="project" value="InterPro"/>
</dbReference>
<comment type="subcellular location">
    <subcellularLocation>
        <location evidence="1">Membrane</location>
        <topology evidence="1">Single-pass type I membrane protein</topology>
    </subcellularLocation>
</comment>
<evidence type="ECO:0000313" key="9">
    <source>
        <dbReference type="Proteomes" id="UP001180020"/>
    </source>
</evidence>
<dbReference type="GO" id="GO:0016020">
    <property type="term" value="C:membrane"/>
    <property type="evidence" value="ECO:0007669"/>
    <property type="project" value="UniProtKB-SubCell"/>
</dbReference>
<dbReference type="PANTHER" id="PTHR34590">
    <property type="entry name" value="OS03G0124300 PROTEIN-RELATED"/>
    <property type="match status" value="1"/>
</dbReference>
<keyword evidence="5" id="KW-0325">Glycoprotein</keyword>
<keyword evidence="9" id="KW-1185">Reference proteome</keyword>
<evidence type="ECO:0000259" key="7">
    <source>
        <dbReference type="Pfam" id="PF12819"/>
    </source>
</evidence>
<reference evidence="8" key="1">
    <citation type="journal article" date="2023" name="Nat. Commun.">
        <title>Diploid and tetraploid genomes of Acorus and the evolution of monocots.</title>
        <authorList>
            <person name="Ma L."/>
            <person name="Liu K.W."/>
            <person name="Li Z."/>
            <person name="Hsiao Y.Y."/>
            <person name="Qi Y."/>
            <person name="Fu T."/>
            <person name="Tang G.D."/>
            <person name="Zhang D."/>
            <person name="Sun W.H."/>
            <person name="Liu D.K."/>
            <person name="Li Y."/>
            <person name="Chen G.Z."/>
            <person name="Liu X.D."/>
            <person name="Liao X.Y."/>
            <person name="Jiang Y.T."/>
            <person name="Yu X."/>
            <person name="Hao Y."/>
            <person name="Huang J."/>
            <person name="Zhao X.W."/>
            <person name="Ke S."/>
            <person name="Chen Y.Y."/>
            <person name="Wu W.L."/>
            <person name="Hsu J.L."/>
            <person name="Lin Y.F."/>
            <person name="Huang M.D."/>
            <person name="Li C.Y."/>
            <person name="Huang L."/>
            <person name="Wang Z.W."/>
            <person name="Zhao X."/>
            <person name="Zhong W.Y."/>
            <person name="Peng D.H."/>
            <person name="Ahmad S."/>
            <person name="Lan S."/>
            <person name="Zhang J.S."/>
            <person name="Tsai W.C."/>
            <person name="Van de Peer Y."/>
            <person name="Liu Z.J."/>
        </authorList>
    </citation>
    <scope>NUCLEOTIDE SEQUENCE</scope>
    <source>
        <strain evidence="8">CP</strain>
    </source>
</reference>